<sequence>MKYTKKIVLLLSVFTVLYSCSTRKDTLISRNWHALNTKFNVLFNGQEAFKKGVKEINDGYKDDWFQQLPLEPIKFEEDKIIIPNLNSGMGSGFNDNKKEESKATTPFGIAEEKAVKAIQKHGMNINDLERNRQIDDAYFLLGKARYYEQRFIPALEAFNYVIATYPDANLIAETKIWRAKTNIRIDNEEFAIESMNLLLKIKDTLEADLPEETKEHGYTTLAMAYIKADSIQNAKKYLIKATDILKDRNQGARNLFVLGQIYSSENKKDSALLAFNKIINFKKAPYKYKMHAHIELAKNATNDSTSAAILEKMYALIKERENRPYLDELNYQIGYLHEQNDSIELAVDFYNKSLRAESDNIKQKTFTYERLGNINFQNSEYLAASAYYDSILNIAVDTLNLRFRRIKRKHRNLASLIDFEKTVSKNDSILRIVSLPKSEQEAFFQKYIDDLKKKDEEAAQLKLNQQAFGDTFGGNILKSNKKGKWYFYNTESLNYGKAEFQKIWGNRALEDDWRWSSQINSNITDNDSITVNKKSSRYDLASYLKTIPTEKEKIDSLHLERNEALYQLGVIYKEQFKDTKLAINRLERVASLNPNKELILPINWHLYQIYTNLNNDIKAAKHKNIILTDYSTTKFAQVIKNPNKPIKEEIAVNKIEELYKEMYYLYKEDKFDETVTKINEILPTIQNSKLIPKFELLKAYAIGKYKDKEAYKIALDFVAVSYGNTEEGKKAKEIVNQLSK</sequence>
<evidence type="ECO:0000313" key="2">
    <source>
        <dbReference type="EMBL" id="PQJ68898.1"/>
    </source>
</evidence>
<accession>A0A2P6C7I3</accession>
<comment type="caution">
    <text evidence="2">The sequence shown here is derived from an EMBL/GenBank/DDBJ whole genome shotgun (WGS) entry which is preliminary data.</text>
</comment>
<feature type="repeat" description="TPR" evidence="1">
    <location>
        <begin position="327"/>
        <end position="360"/>
    </location>
</feature>
<dbReference type="InterPro" id="IPR011990">
    <property type="entry name" value="TPR-like_helical_dom_sf"/>
</dbReference>
<dbReference type="PROSITE" id="PS50005">
    <property type="entry name" value="TPR"/>
    <property type="match status" value="1"/>
</dbReference>
<evidence type="ECO:0000313" key="3">
    <source>
        <dbReference type="Proteomes" id="UP000247345"/>
    </source>
</evidence>
<dbReference type="SUPFAM" id="SSF48452">
    <property type="entry name" value="TPR-like"/>
    <property type="match status" value="2"/>
</dbReference>
<organism evidence="2 3">
    <name type="scientific">Polaribacter butkevichii</name>
    <dbReference type="NCBI Taxonomy" id="218490"/>
    <lineage>
        <taxon>Bacteria</taxon>
        <taxon>Pseudomonadati</taxon>
        <taxon>Bacteroidota</taxon>
        <taxon>Flavobacteriia</taxon>
        <taxon>Flavobacteriales</taxon>
        <taxon>Flavobacteriaceae</taxon>
    </lineage>
</organism>
<keyword evidence="3" id="KW-1185">Reference proteome</keyword>
<dbReference type="PROSITE" id="PS51257">
    <property type="entry name" value="PROKAR_LIPOPROTEIN"/>
    <property type="match status" value="1"/>
</dbReference>
<dbReference type="OrthoDB" id="1522549at2"/>
<proteinExistence type="predicted"/>
<dbReference type="EMBL" id="MSCK01000002">
    <property type="protein sequence ID" value="PQJ68898.1"/>
    <property type="molecule type" value="Genomic_DNA"/>
</dbReference>
<reference evidence="2 3" key="1">
    <citation type="submission" date="2016-12" db="EMBL/GenBank/DDBJ databases">
        <title>Trade-off between light-utilization and light-protection in marine flavobacteria.</title>
        <authorList>
            <person name="Kumagai Y."/>
            <person name="Yoshizawa S."/>
            <person name="Kogure K."/>
            <person name="Iwasaki W."/>
        </authorList>
    </citation>
    <scope>NUCLEOTIDE SEQUENCE [LARGE SCALE GENOMIC DNA]</scope>
    <source>
        <strain evidence="2 3">KCTC 12100</strain>
    </source>
</reference>
<protein>
    <recommendedName>
        <fullName evidence="4">Gliding motility protein</fullName>
    </recommendedName>
</protein>
<dbReference type="Proteomes" id="UP000247345">
    <property type="component" value="Unassembled WGS sequence"/>
</dbReference>
<evidence type="ECO:0000256" key="1">
    <source>
        <dbReference type="PROSITE-ProRule" id="PRU00339"/>
    </source>
</evidence>
<keyword evidence="1" id="KW-0802">TPR repeat</keyword>
<dbReference type="AlphaFoldDB" id="A0A2P6C7I3"/>
<dbReference type="Pfam" id="PF13181">
    <property type="entry name" value="TPR_8"/>
    <property type="match status" value="3"/>
</dbReference>
<dbReference type="Gene3D" id="1.25.40.10">
    <property type="entry name" value="Tetratricopeptide repeat domain"/>
    <property type="match status" value="3"/>
</dbReference>
<dbReference type="Pfam" id="PF13174">
    <property type="entry name" value="TPR_6"/>
    <property type="match status" value="1"/>
</dbReference>
<evidence type="ECO:0008006" key="4">
    <source>
        <dbReference type="Google" id="ProtNLM"/>
    </source>
</evidence>
<gene>
    <name evidence="2" type="ORF">BTO14_12695</name>
</gene>
<name>A0A2P6C7I3_9FLAO</name>
<dbReference type="SMART" id="SM00028">
    <property type="entry name" value="TPR"/>
    <property type="match status" value="6"/>
</dbReference>
<dbReference type="RefSeq" id="WP_105049836.1">
    <property type="nucleotide sequence ID" value="NZ_CP150661.1"/>
</dbReference>
<dbReference type="InterPro" id="IPR019734">
    <property type="entry name" value="TPR_rpt"/>
</dbReference>